<evidence type="ECO:0000313" key="1">
    <source>
        <dbReference type="EMBL" id="KGE12975.1"/>
    </source>
</evidence>
<keyword evidence="2" id="KW-1185">Reference proteome</keyword>
<dbReference type="EMBL" id="JJMU01000061">
    <property type="protein sequence ID" value="KGE12975.1"/>
    <property type="molecule type" value="Genomic_DNA"/>
</dbReference>
<reference evidence="1 2" key="2">
    <citation type="journal article" date="2015" name="PLoS ONE">
        <title>Whole-Genome Optical Mapping and Finished Genome Sequence of Sphingobacterium deserti sp. nov., a New Species Isolated from the Western Desert of China.</title>
        <authorList>
            <person name="Teng C."/>
            <person name="Zhou Z."/>
            <person name="Molnar I."/>
            <person name="Li X."/>
            <person name="Tang R."/>
            <person name="Chen M."/>
            <person name="Wang L."/>
            <person name="Su S."/>
            <person name="Zhang W."/>
            <person name="Lin M."/>
        </authorList>
    </citation>
    <scope>NUCLEOTIDE SEQUENCE [LARGE SCALE GENOMIC DNA]</scope>
    <source>
        <strain evidence="2">ACCC05744</strain>
    </source>
</reference>
<protein>
    <submittedName>
        <fullName evidence="1">Uncharacterized protein</fullName>
    </submittedName>
</protein>
<dbReference type="STRING" id="1229276.DI53_3192"/>
<evidence type="ECO:0000313" key="2">
    <source>
        <dbReference type="Proteomes" id="UP000031802"/>
    </source>
</evidence>
<accession>A0A0B8T6M0</accession>
<comment type="caution">
    <text evidence="1">The sequence shown here is derived from an EMBL/GenBank/DDBJ whole genome shotgun (WGS) entry which is preliminary data.</text>
</comment>
<name>A0A0B8T6M0_9SPHI</name>
<gene>
    <name evidence="1" type="ORF">DI53_3192</name>
</gene>
<dbReference type="Proteomes" id="UP000031802">
    <property type="component" value="Unassembled WGS sequence"/>
</dbReference>
<proteinExistence type="predicted"/>
<organism evidence="1 2">
    <name type="scientific">Sphingobacterium deserti</name>
    <dbReference type="NCBI Taxonomy" id="1229276"/>
    <lineage>
        <taxon>Bacteria</taxon>
        <taxon>Pseudomonadati</taxon>
        <taxon>Bacteroidota</taxon>
        <taxon>Sphingobacteriia</taxon>
        <taxon>Sphingobacteriales</taxon>
        <taxon>Sphingobacteriaceae</taxon>
        <taxon>Sphingobacterium</taxon>
    </lineage>
</organism>
<reference evidence="2" key="1">
    <citation type="submission" date="2014-04" db="EMBL/GenBank/DDBJ databases">
        <title>Whole-Genome optical mapping and complete genome sequence of Sphingobacterium deserti sp. nov., a new spaces isolated from desert in the west of China.</title>
        <authorList>
            <person name="Teng C."/>
            <person name="Zhou Z."/>
            <person name="Li X."/>
            <person name="Chen M."/>
            <person name="Lin M."/>
            <person name="Wang L."/>
            <person name="Su S."/>
            <person name="Zhang C."/>
            <person name="Zhang W."/>
        </authorList>
    </citation>
    <scope>NUCLEOTIDE SEQUENCE [LARGE SCALE GENOMIC DNA]</scope>
    <source>
        <strain evidence="2">ACCC05744</strain>
    </source>
</reference>
<dbReference type="AlphaFoldDB" id="A0A0B8T6M0"/>
<sequence length="69" mass="8017">MANIFGVSICKAKLRFSTKLSKNNIFFAKHDIQIKMGENSHFFNIRLCLANYLQIQRNIGIENRSPMKL</sequence>